<evidence type="ECO:0000313" key="2">
    <source>
        <dbReference type="EMBL" id="MFC5008172.1"/>
    </source>
</evidence>
<keyword evidence="3" id="KW-1185">Reference proteome</keyword>
<proteinExistence type="predicted"/>
<dbReference type="Proteomes" id="UP001595912">
    <property type="component" value="Unassembled WGS sequence"/>
</dbReference>
<evidence type="ECO:0008006" key="4">
    <source>
        <dbReference type="Google" id="ProtNLM"/>
    </source>
</evidence>
<feature type="transmembrane region" description="Helical" evidence="1">
    <location>
        <begin position="163"/>
        <end position="183"/>
    </location>
</feature>
<evidence type="ECO:0000256" key="1">
    <source>
        <dbReference type="SAM" id="Phobius"/>
    </source>
</evidence>
<comment type="caution">
    <text evidence="2">The sequence shown here is derived from an EMBL/GenBank/DDBJ whole genome shotgun (WGS) entry which is preliminary data.</text>
</comment>
<dbReference type="EMBL" id="JBHSIU010000130">
    <property type="protein sequence ID" value="MFC5008172.1"/>
    <property type="molecule type" value="Genomic_DNA"/>
</dbReference>
<organism evidence="2 3">
    <name type="scientific">Dactylosporangium cerinum</name>
    <dbReference type="NCBI Taxonomy" id="1434730"/>
    <lineage>
        <taxon>Bacteria</taxon>
        <taxon>Bacillati</taxon>
        <taxon>Actinomycetota</taxon>
        <taxon>Actinomycetes</taxon>
        <taxon>Micromonosporales</taxon>
        <taxon>Micromonosporaceae</taxon>
        <taxon>Dactylosporangium</taxon>
    </lineage>
</organism>
<dbReference type="InterPro" id="IPR036719">
    <property type="entry name" value="Neuro-gated_channel_TM_sf"/>
</dbReference>
<gene>
    <name evidence="2" type="ORF">ACFPIJ_61460</name>
</gene>
<sequence>MPKELPAGTGPPDLEPARAWLAGHDLAGVAPTPALAARLAVRRRARLAGAVLLAVFICAVALVYVSDLPAAGGLPSSLGRGSLLALTALVIGLVLTQALLDRWVRRVDRRVAATLPRRAAHSVRPGWRTVLGRPRAAVAVATFAGATALAVGELTMRDAAARYAAIVLLIGLGGVGVGILVQLRHVLTHPAVADDEASLTADLAMRVEDAREIATPTAVWSLPVASVFATAFGWWLVAWMAFIVLSTAALVLVNARTARSGVVARQATSAR</sequence>
<keyword evidence="1" id="KW-1133">Transmembrane helix</keyword>
<dbReference type="RefSeq" id="WP_380128822.1">
    <property type="nucleotide sequence ID" value="NZ_JBHSIU010000130.1"/>
</dbReference>
<feature type="transmembrane region" description="Helical" evidence="1">
    <location>
        <begin position="78"/>
        <end position="100"/>
    </location>
</feature>
<name>A0ABV9WHE8_9ACTN</name>
<protein>
    <recommendedName>
        <fullName evidence="4">Integral membrane protein</fullName>
    </recommendedName>
</protein>
<keyword evidence="1" id="KW-0472">Membrane</keyword>
<accession>A0ABV9WHE8</accession>
<keyword evidence="1" id="KW-0812">Transmembrane</keyword>
<evidence type="ECO:0000313" key="3">
    <source>
        <dbReference type="Proteomes" id="UP001595912"/>
    </source>
</evidence>
<dbReference type="SUPFAM" id="SSF90112">
    <property type="entry name" value="Neurotransmitter-gated ion-channel transmembrane pore"/>
    <property type="match status" value="1"/>
</dbReference>
<feature type="transmembrane region" description="Helical" evidence="1">
    <location>
        <begin position="232"/>
        <end position="255"/>
    </location>
</feature>
<reference evidence="3" key="1">
    <citation type="journal article" date="2019" name="Int. J. Syst. Evol. Microbiol.">
        <title>The Global Catalogue of Microorganisms (GCM) 10K type strain sequencing project: providing services to taxonomists for standard genome sequencing and annotation.</title>
        <authorList>
            <consortium name="The Broad Institute Genomics Platform"/>
            <consortium name="The Broad Institute Genome Sequencing Center for Infectious Disease"/>
            <person name="Wu L."/>
            <person name="Ma J."/>
        </authorList>
    </citation>
    <scope>NUCLEOTIDE SEQUENCE [LARGE SCALE GENOMIC DNA]</scope>
    <source>
        <strain evidence="3">CGMCC 4.7152</strain>
    </source>
</reference>
<feature type="transmembrane region" description="Helical" evidence="1">
    <location>
        <begin position="47"/>
        <end position="66"/>
    </location>
</feature>